<evidence type="ECO:0000259" key="2">
    <source>
        <dbReference type="PROSITE" id="PS50994"/>
    </source>
</evidence>
<proteinExistence type="predicted"/>
<dbReference type="SUPFAM" id="SSF53098">
    <property type="entry name" value="Ribonuclease H-like"/>
    <property type="match status" value="1"/>
</dbReference>
<dbReference type="InterPro" id="IPR012337">
    <property type="entry name" value="RNaseH-like_sf"/>
</dbReference>
<gene>
    <name evidence="3" type="ORF">RS75_06290</name>
</gene>
<feature type="domain" description="Integrase catalytic" evidence="2">
    <location>
        <begin position="165"/>
        <end position="329"/>
    </location>
</feature>
<dbReference type="Gene3D" id="3.30.420.10">
    <property type="entry name" value="Ribonuclease H-like superfamily/Ribonuclease H"/>
    <property type="match status" value="1"/>
</dbReference>
<dbReference type="NCBIfam" id="NF033563">
    <property type="entry name" value="transpos_IS30"/>
    <property type="match status" value="1"/>
</dbReference>
<dbReference type="Proteomes" id="UP000052068">
    <property type="component" value="Unassembled WGS sequence"/>
</dbReference>
<dbReference type="InterPro" id="IPR051917">
    <property type="entry name" value="Transposase-Integrase"/>
</dbReference>
<name>A0ABR5CUM5_9HYPH</name>
<dbReference type="PANTHER" id="PTHR10948:SF23">
    <property type="entry name" value="TRANSPOSASE INSI FOR INSERTION SEQUENCE ELEMENT IS30A-RELATED"/>
    <property type="match status" value="1"/>
</dbReference>
<accession>A0ABR5CUM5</accession>
<dbReference type="InterPro" id="IPR036397">
    <property type="entry name" value="RNaseH_sf"/>
</dbReference>
<evidence type="ECO:0000313" key="3">
    <source>
        <dbReference type="EMBL" id="KJF68538.1"/>
    </source>
</evidence>
<dbReference type="InterPro" id="IPR053392">
    <property type="entry name" value="Transposase_IS30-like"/>
</dbReference>
<dbReference type="PROSITE" id="PS50994">
    <property type="entry name" value="INTEGRASE"/>
    <property type="match status" value="1"/>
</dbReference>
<protein>
    <submittedName>
        <fullName evidence="3">Transposase</fullName>
    </submittedName>
</protein>
<organism evidence="3 4">
    <name type="scientific">Rhizobium nepotum 39/7</name>
    <dbReference type="NCBI Taxonomy" id="1368418"/>
    <lineage>
        <taxon>Bacteria</taxon>
        <taxon>Pseudomonadati</taxon>
        <taxon>Pseudomonadota</taxon>
        <taxon>Alphaproteobacteria</taxon>
        <taxon>Hyphomicrobiales</taxon>
        <taxon>Rhizobiaceae</taxon>
        <taxon>Rhizobium/Agrobacterium group</taxon>
        <taxon>Rhizobium</taxon>
    </lineage>
</organism>
<reference evidence="3 4" key="1">
    <citation type="submission" date="2015-03" db="EMBL/GenBank/DDBJ databases">
        <title>Draft Genome Sequences of Agrobacterium nepotum Strain 39/7T (= CFBP 7436T = LMG 26435T) and Agrobacterium sp. Strain KFB 330 (= CFBP 8308 = LMG 28674).</title>
        <authorList>
            <person name="Kuzmanovic N."/>
            <person name="Pulawska J."/>
            <person name="Obradovic A."/>
        </authorList>
    </citation>
    <scope>NUCLEOTIDE SEQUENCE [LARGE SCALE GENOMIC DNA]</scope>
    <source>
        <strain evidence="3 4">39/7</strain>
    </source>
</reference>
<dbReference type="InterPro" id="IPR025246">
    <property type="entry name" value="IS30-like_HTH"/>
</dbReference>
<dbReference type="PANTHER" id="PTHR10948">
    <property type="entry name" value="TRANSPOSASE"/>
    <property type="match status" value="1"/>
</dbReference>
<evidence type="ECO:0000256" key="1">
    <source>
        <dbReference type="ARBA" id="ARBA00023172"/>
    </source>
</evidence>
<keyword evidence="1" id="KW-0233">DNA recombination</keyword>
<sequence length="333" mass="39246">MPGCYSQLTLADRRRLHRLVERKVPINEMARQLGRHRSTIYREIRRNTFRDHELPEYSGYFPVIADEITRERRRRLRKLRRHPNLRKEVIKKLEARWSPEQIAGRLLSEGLSLVRVCAETIYRFIYSKEDYALGLYQYLPEARRRRRPLHSRKPRNGAFPASHRISQRPDFIGNRSQFGHWEGDLIVFERPFGHANVTSLVERKSRYTVLIKNPSRHSRPIMDKIIRAFSSLPAFARQSFTFDRGTEFAAFRALEDGIGARSWFCDPSAPWQKGAVENTNKRIRRYLPSNTDLSQMSQATLNQVARILNDQPRKCLGYRTPAEVFMEHLQENA</sequence>
<evidence type="ECO:0000313" key="4">
    <source>
        <dbReference type="Proteomes" id="UP000052068"/>
    </source>
</evidence>
<dbReference type="InterPro" id="IPR001584">
    <property type="entry name" value="Integrase_cat-core"/>
</dbReference>
<keyword evidence="4" id="KW-1185">Reference proteome</keyword>
<dbReference type="EMBL" id="JWJH01000005">
    <property type="protein sequence ID" value="KJF68538.1"/>
    <property type="molecule type" value="Genomic_DNA"/>
</dbReference>
<dbReference type="RefSeq" id="WP_045018461.1">
    <property type="nucleotide sequence ID" value="NZ_JWJH01000005.1"/>
</dbReference>
<dbReference type="Pfam" id="PF13936">
    <property type="entry name" value="HTH_38"/>
    <property type="match status" value="1"/>
</dbReference>
<comment type="caution">
    <text evidence="3">The sequence shown here is derived from an EMBL/GenBank/DDBJ whole genome shotgun (WGS) entry which is preliminary data.</text>
</comment>